<keyword evidence="1" id="KW-0805">Transcription regulation</keyword>
<dbReference type="Proteomes" id="UP000704467">
    <property type="component" value="Unassembled WGS sequence"/>
</dbReference>
<accession>A0ABX1DN94</accession>
<proteinExistence type="predicted"/>
<keyword evidence="6" id="KW-1185">Reference proteome</keyword>
<evidence type="ECO:0000256" key="3">
    <source>
        <dbReference type="ARBA" id="ARBA00023163"/>
    </source>
</evidence>
<evidence type="ECO:0000256" key="2">
    <source>
        <dbReference type="ARBA" id="ARBA00023125"/>
    </source>
</evidence>
<name>A0ABX1DN94_9HYPH</name>
<keyword evidence="3" id="KW-0804">Transcription</keyword>
<feature type="domain" description="HTH hxlR-type" evidence="4">
    <location>
        <begin position="16"/>
        <end position="115"/>
    </location>
</feature>
<evidence type="ECO:0000313" key="5">
    <source>
        <dbReference type="EMBL" id="NKC04422.1"/>
    </source>
</evidence>
<dbReference type="InterPro" id="IPR036388">
    <property type="entry name" value="WH-like_DNA-bd_sf"/>
</dbReference>
<reference evidence="5 6" key="1">
    <citation type="submission" date="2020-03" db="EMBL/GenBank/DDBJ databases">
        <title>Whole genome sequencing of clinical and environmental type strains of Ochrobactrum.</title>
        <authorList>
            <person name="Dharne M."/>
        </authorList>
    </citation>
    <scope>NUCLEOTIDE SEQUENCE [LARGE SCALE GENOMIC DNA]</scope>
    <source>
        <strain evidence="5 6">CIP 109452</strain>
    </source>
</reference>
<evidence type="ECO:0000313" key="6">
    <source>
        <dbReference type="Proteomes" id="UP000704467"/>
    </source>
</evidence>
<comment type="caution">
    <text evidence="5">The sequence shown here is derived from an EMBL/GenBank/DDBJ whole genome shotgun (WGS) entry which is preliminary data.</text>
</comment>
<dbReference type="Pfam" id="PF01638">
    <property type="entry name" value="HxlR"/>
    <property type="match status" value="1"/>
</dbReference>
<dbReference type="SUPFAM" id="SSF46785">
    <property type="entry name" value="Winged helix' DNA-binding domain"/>
    <property type="match status" value="1"/>
</dbReference>
<gene>
    <name evidence="5" type="ORF">HED55_17910</name>
</gene>
<sequence length="138" mass="15549">MILGYTDLPDPSAARCRSAHEMIERMSDKWSLHVIGTLRKGPCRFNEIRRAIDGVSQRMLTLTLRGLERDGLITRTVFPSVPPRVDYELTKLGFSLLDIVAAVIGWADKNQSAIAEARQRYDKANVTDLAPRPINSRQ</sequence>
<evidence type="ECO:0000256" key="1">
    <source>
        <dbReference type="ARBA" id="ARBA00023015"/>
    </source>
</evidence>
<dbReference type="InterPro" id="IPR036390">
    <property type="entry name" value="WH_DNA-bd_sf"/>
</dbReference>
<dbReference type="PROSITE" id="PS51118">
    <property type="entry name" value="HTH_HXLR"/>
    <property type="match status" value="1"/>
</dbReference>
<dbReference type="PANTHER" id="PTHR33204:SF39">
    <property type="entry name" value="TRANSCRIPTIONAL REGULATORY PROTEIN"/>
    <property type="match status" value="1"/>
</dbReference>
<evidence type="ECO:0000259" key="4">
    <source>
        <dbReference type="PROSITE" id="PS51118"/>
    </source>
</evidence>
<dbReference type="PANTHER" id="PTHR33204">
    <property type="entry name" value="TRANSCRIPTIONAL REGULATOR, MARR FAMILY"/>
    <property type="match status" value="1"/>
</dbReference>
<dbReference type="Gene3D" id="1.10.10.10">
    <property type="entry name" value="Winged helix-like DNA-binding domain superfamily/Winged helix DNA-binding domain"/>
    <property type="match status" value="1"/>
</dbReference>
<dbReference type="InterPro" id="IPR002577">
    <property type="entry name" value="HTH_HxlR"/>
</dbReference>
<dbReference type="EMBL" id="JAAVLN010000002">
    <property type="protein sequence ID" value="NKC04422.1"/>
    <property type="molecule type" value="Genomic_DNA"/>
</dbReference>
<organism evidence="5 6">
    <name type="scientific">Brucella haematophila</name>
    <dbReference type="NCBI Taxonomy" id="419474"/>
    <lineage>
        <taxon>Bacteria</taxon>
        <taxon>Pseudomonadati</taxon>
        <taxon>Pseudomonadota</taxon>
        <taxon>Alphaproteobacteria</taxon>
        <taxon>Hyphomicrobiales</taxon>
        <taxon>Brucellaceae</taxon>
        <taxon>Brucella/Ochrobactrum group</taxon>
        <taxon>Brucella</taxon>
    </lineage>
</organism>
<keyword evidence="2" id="KW-0238">DNA-binding</keyword>
<protein>
    <submittedName>
        <fullName evidence="5">Helix-turn-helix transcriptional regulator</fullName>
    </submittedName>
</protein>